<reference evidence="2 3" key="1">
    <citation type="submission" date="2019-02" db="EMBL/GenBank/DDBJ databases">
        <title>Deep-cultivation of Planctomycetes and their phenomic and genomic characterization uncovers novel biology.</title>
        <authorList>
            <person name="Wiegand S."/>
            <person name="Jogler M."/>
            <person name="Boedeker C."/>
            <person name="Pinto D."/>
            <person name="Vollmers J."/>
            <person name="Rivas-Marin E."/>
            <person name="Kohn T."/>
            <person name="Peeters S.H."/>
            <person name="Heuer A."/>
            <person name="Rast P."/>
            <person name="Oberbeckmann S."/>
            <person name="Bunk B."/>
            <person name="Jeske O."/>
            <person name="Meyerdierks A."/>
            <person name="Storesund J.E."/>
            <person name="Kallscheuer N."/>
            <person name="Luecker S."/>
            <person name="Lage O.M."/>
            <person name="Pohl T."/>
            <person name="Merkel B.J."/>
            <person name="Hornburger P."/>
            <person name="Mueller R.-W."/>
            <person name="Bruemmer F."/>
            <person name="Labrenz M."/>
            <person name="Spormann A.M."/>
            <person name="Op Den Camp H."/>
            <person name="Overmann J."/>
            <person name="Amann R."/>
            <person name="Jetten M.S.M."/>
            <person name="Mascher T."/>
            <person name="Medema M.H."/>
            <person name="Devos D.P."/>
            <person name="Kaster A.-K."/>
            <person name="Ovreas L."/>
            <person name="Rohde M."/>
            <person name="Galperin M.Y."/>
            <person name="Jogler C."/>
        </authorList>
    </citation>
    <scope>NUCLEOTIDE SEQUENCE [LARGE SCALE GENOMIC DNA]</scope>
    <source>
        <strain evidence="2 3">Pla111</strain>
    </source>
</reference>
<dbReference type="InterPro" id="IPR036439">
    <property type="entry name" value="Dockerin_dom_sf"/>
</dbReference>
<organism evidence="2 3">
    <name type="scientific">Botrimarina hoheduenensis</name>
    <dbReference type="NCBI Taxonomy" id="2528000"/>
    <lineage>
        <taxon>Bacteria</taxon>
        <taxon>Pseudomonadati</taxon>
        <taxon>Planctomycetota</taxon>
        <taxon>Planctomycetia</taxon>
        <taxon>Pirellulales</taxon>
        <taxon>Lacipirellulaceae</taxon>
        <taxon>Botrimarina</taxon>
    </lineage>
</organism>
<keyword evidence="1" id="KW-0732">Signal</keyword>
<name>A0A5C5WA28_9BACT</name>
<evidence type="ECO:0000313" key="3">
    <source>
        <dbReference type="Proteomes" id="UP000318995"/>
    </source>
</evidence>
<dbReference type="Gene3D" id="1.10.1330.10">
    <property type="entry name" value="Dockerin domain"/>
    <property type="match status" value="1"/>
</dbReference>
<sequence precursor="true">MRTLHLFLCAVLALVVASPAEAINVFWDDGGSGKSWTTANNWSPNQRPDNDDVFVGNLAAAVGDSTTLDDDFAINSLTISNAADVDTAKFFLKVSGPISVSGAGSTLTASEHVDGSAVDAINAASITAGLNGAFVMNGGRTVLADSSAASADLIVGVNSFFAGYGQLQFNDTYGAGISPLVNDGSLTTQRESGSSNATRFTLSIDSSAASAPLDLDGFAGNGTVGVTSQTTLDINQPITPFGSTMTLNPGAELDINTSWALNGTVSVNAGSPLPGVAPQATIDGGTVVVNPGAGVFVNSGELVIDAGTNFQPGSTLQLGVANSAITFNAPASVLGTFAVPSSSGLAINVNDTVTIGSTPFDWDGAENSVTNISPTGQLTINSTDISPSAVDDTFDGTINITGGRLVANVVGGWQMGGTVNIAFGSGIAGRLGGSSPMTVVSGGLINHTAGFGQIGAPVIFEPGSSTVVAPNSNGKLIFTNSVTFQGGSSHTGAGRLSFDSTTTTVNGATTINMTGDVLLDEDAANNDTTLTLNNDFTVNAASVGVFGAGSVAAGIDLIAINNANATLTVNQSSTNTWTLGPDGVITINGSGTITTTLAGDDLVVLGLVDVTNITRLGARLDIGSTGTLRANTATIAVTPQARLGGGSINNPNTISGGQISSGGEIVAENGKALYGYGFVDANVRFLGNSELIAEGGQLFVNGAVLDVGVIGVAGPGSQLVLANAYSTPAGSAIELRGGLVTALAGATNTTEIRGYGTLNPGVMINNGTIRTQGGVGQELVIAAGAGTLNLDGTTENGSLEVTGGNLRIDRPLSDAFNGIATVGFDTPSGIAYSLEINEDWTLAPSGTLNLNGSATSFATLRGAGEAQLNGTLNVGNRANISANANLGATATVNLDENEQLRVSLNQLTVDANATFVGGGLLWSTNSGTVMLRDGVDTEDVILVNDRRVRLGTAADMNVATATTFFYDQLAFAQLFIDIGGTDPSRYDRLVATNGANLAGDLDIDLISGFVPSLGDTFDVLLTPGGQFGNFAAVNTSDATIGGGLTWQVRYTGTAVRLEVVEVGLPGDYNNDNVVDVADYTLWRDSLGDTINLTADGDRDGIVDQDDYDVWVNNFGAMGPAIAVPEPAGLLLVGVGMMLVPRRRRR</sequence>
<evidence type="ECO:0000313" key="2">
    <source>
        <dbReference type="EMBL" id="TWT47347.1"/>
    </source>
</evidence>
<dbReference type="OrthoDB" id="221300at2"/>
<dbReference type="Proteomes" id="UP000318995">
    <property type="component" value="Unassembled WGS sequence"/>
</dbReference>
<accession>A0A5C5WA28</accession>
<keyword evidence="3" id="KW-1185">Reference proteome</keyword>
<dbReference type="InterPro" id="IPR018247">
    <property type="entry name" value="EF_Hand_1_Ca_BS"/>
</dbReference>
<gene>
    <name evidence="2" type="ORF">Pla111_09600</name>
</gene>
<dbReference type="EMBL" id="SJPH01000002">
    <property type="protein sequence ID" value="TWT47347.1"/>
    <property type="molecule type" value="Genomic_DNA"/>
</dbReference>
<dbReference type="GO" id="GO:0000272">
    <property type="term" value="P:polysaccharide catabolic process"/>
    <property type="evidence" value="ECO:0007669"/>
    <property type="project" value="InterPro"/>
</dbReference>
<evidence type="ECO:0000256" key="1">
    <source>
        <dbReference type="SAM" id="SignalP"/>
    </source>
</evidence>
<dbReference type="PROSITE" id="PS00018">
    <property type="entry name" value="EF_HAND_1"/>
    <property type="match status" value="1"/>
</dbReference>
<feature type="signal peptide" evidence="1">
    <location>
        <begin position="1"/>
        <end position="22"/>
    </location>
</feature>
<proteinExistence type="predicted"/>
<comment type="caution">
    <text evidence="2">The sequence shown here is derived from an EMBL/GenBank/DDBJ whole genome shotgun (WGS) entry which is preliminary data.</text>
</comment>
<protein>
    <recommendedName>
        <fullName evidence="4">Autotransporter-associated beta strand repeat protein</fullName>
    </recommendedName>
</protein>
<dbReference type="AlphaFoldDB" id="A0A5C5WA28"/>
<feature type="chain" id="PRO_5023119038" description="Autotransporter-associated beta strand repeat protein" evidence="1">
    <location>
        <begin position="23"/>
        <end position="1145"/>
    </location>
</feature>
<evidence type="ECO:0008006" key="4">
    <source>
        <dbReference type="Google" id="ProtNLM"/>
    </source>
</evidence>
<dbReference type="RefSeq" id="WP_146571902.1">
    <property type="nucleotide sequence ID" value="NZ_SJPH01000002.1"/>
</dbReference>